<dbReference type="EMBL" id="QVME01000007">
    <property type="protein sequence ID" value="RGE66707.1"/>
    <property type="molecule type" value="Genomic_DNA"/>
</dbReference>
<comment type="caution">
    <text evidence="2">The sequence shown here is derived from an EMBL/GenBank/DDBJ whole genome shotgun (WGS) entry which is preliminary data.</text>
</comment>
<dbReference type="Proteomes" id="UP000260828">
    <property type="component" value="Unassembled WGS sequence"/>
</dbReference>
<dbReference type="InterPro" id="IPR001387">
    <property type="entry name" value="Cro/C1-type_HTH"/>
</dbReference>
<proteinExistence type="predicted"/>
<name>A0A3E3II35_9FIRM</name>
<dbReference type="RefSeq" id="WP_006873629.1">
    <property type="nucleotide sequence ID" value="NZ_CABIWA010000007.1"/>
</dbReference>
<feature type="domain" description="HTH cro/C1-type" evidence="1">
    <location>
        <begin position="32"/>
        <end position="76"/>
    </location>
</feature>
<dbReference type="Pfam" id="PF13443">
    <property type="entry name" value="HTH_26"/>
    <property type="match status" value="1"/>
</dbReference>
<accession>A0A3E3II35</accession>
<gene>
    <name evidence="2" type="ORF">DXC40_13100</name>
</gene>
<sequence>MYQDIEKEGIRRTIISFDPFLKRPDVIGLTDAQVGKKYELATQTVKAMRRHLDVPYDTIQKLCHLLECQPGDIMDATTVYTIPVKGE</sequence>
<protein>
    <recommendedName>
        <fullName evidence="1">HTH cro/C1-type domain-containing protein</fullName>
    </recommendedName>
</protein>
<evidence type="ECO:0000259" key="1">
    <source>
        <dbReference type="Pfam" id="PF13443"/>
    </source>
</evidence>
<dbReference type="AlphaFoldDB" id="A0A3E3II35"/>
<evidence type="ECO:0000313" key="3">
    <source>
        <dbReference type="Proteomes" id="UP000260828"/>
    </source>
</evidence>
<organism evidence="2 3">
    <name type="scientific">Anaerotruncus colihominis</name>
    <dbReference type="NCBI Taxonomy" id="169435"/>
    <lineage>
        <taxon>Bacteria</taxon>
        <taxon>Bacillati</taxon>
        <taxon>Bacillota</taxon>
        <taxon>Clostridia</taxon>
        <taxon>Eubacteriales</taxon>
        <taxon>Oscillospiraceae</taxon>
        <taxon>Anaerotruncus</taxon>
    </lineage>
</organism>
<evidence type="ECO:0000313" key="2">
    <source>
        <dbReference type="EMBL" id="RGE66707.1"/>
    </source>
</evidence>
<reference evidence="2 3" key="1">
    <citation type="submission" date="2018-08" db="EMBL/GenBank/DDBJ databases">
        <title>A genome reference for cultivated species of the human gut microbiota.</title>
        <authorList>
            <person name="Zou Y."/>
            <person name="Xue W."/>
            <person name="Luo G."/>
        </authorList>
    </citation>
    <scope>NUCLEOTIDE SEQUENCE [LARGE SCALE GENOMIC DNA]</scope>
    <source>
        <strain evidence="2 3">TF05-12AC</strain>
    </source>
</reference>